<dbReference type="PANTHER" id="PTHR45649">
    <property type="entry name" value="AMINO-ACID PERMEASE BAT1"/>
    <property type="match status" value="1"/>
</dbReference>
<feature type="transmembrane region" description="Helical" evidence="6">
    <location>
        <begin position="31"/>
        <end position="55"/>
    </location>
</feature>
<feature type="transmembrane region" description="Helical" evidence="6">
    <location>
        <begin position="470"/>
        <end position="492"/>
    </location>
</feature>
<dbReference type="PANTHER" id="PTHR45649:SF26">
    <property type="entry name" value="OS04G0435100 PROTEIN"/>
    <property type="match status" value="1"/>
</dbReference>
<evidence type="ECO:0000256" key="3">
    <source>
        <dbReference type="ARBA" id="ARBA00022692"/>
    </source>
</evidence>
<feature type="transmembrane region" description="Helical" evidence="6">
    <location>
        <begin position="263"/>
        <end position="285"/>
    </location>
</feature>
<keyword evidence="3 6" id="KW-0812">Transmembrane</keyword>
<evidence type="ECO:0000313" key="8">
    <source>
        <dbReference type="Proteomes" id="UP000585272"/>
    </source>
</evidence>
<dbReference type="Gene3D" id="1.20.1740.10">
    <property type="entry name" value="Amino acid/polyamine transporter I"/>
    <property type="match status" value="1"/>
</dbReference>
<keyword evidence="8" id="KW-1185">Reference proteome</keyword>
<dbReference type="AlphaFoldDB" id="A0A840I8J5"/>
<feature type="transmembrane region" description="Helical" evidence="6">
    <location>
        <begin position="305"/>
        <end position="330"/>
    </location>
</feature>
<evidence type="ECO:0000313" key="7">
    <source>
        <dbReference type="EMBL" id="MBB4660591.1"/>
    </source>
</evidence>
<name>A0A840I8J5_9ACTN</name>
<organism evidence="7 8">
    <name type="scientific">Conexibacter arvalis</name>
    <dbReference type="NCBI Taxonomy" id="912552"/>
    <lineage>
        <taxon>Bacteria</taxon>
        <taxon>Bacillati</taxon>
        <taxon>Actinomycetota</taxon>
        <taxon>Thermoleophilia</taxon>
        <taxon>Solirubrobacterales</taxon>
        <taxon>Conexibacteraceae</taxon>
        <taxon>Conexibacter</taxon>
    </lineage>
</organism>
<sequence length="519" mass="54163">MSDARDLEPQPPDVLRHVGYRQRLDRSVGQFAAFAAGVSLVSILTGVFLLFSFGYGAAGPAYWWTWLVVFAGQAMVALVFAELAARYPIAGSVYQWTKLVGGRAAGWLAGWVVLGATIVGSASVALAAQVVLPEISSFFQFVGDGSGAHDLPTNAVILGSALIVVALIANSLGVRTLTRVNSAGVAIELIAAAALIVLLFAAAKRGPDVVTETAGIGAGHDWGLFGALLLASIASAYVIVGFDTASSLAEETRDPQRNAPRAVIRAVLASGVIGGLLILGALMATGDLDAEGMTAVGMPYVVKDALGDTVGTILLVGVMIAIAVCLMAAMAQGTRMAFAMARDRGLPASELLARLSRRSSTPIAPNVVIAVLAIALLAINIRQQQIIAIVTSLAAALFYLGYLAVTVSVLARRLRGGWPPREQAGRKLFSLGRWGLPINVIAVLYGAAMSVNLLWPRAAVYNPEPPHHWYLQYGGLLFVGLFAGAGLLYYLLVARHRTGVLDGHAAEPAVEREPAGAGL</sequence>
<dbReference type="GO" id="GO:0016020">
    <property type="term" value="C:membrane"/>
    <property type="evidence" value="ECO:0007669"/>
    <property type="project" value="UniProtKB-SubCell"/>
</dbReference>
<accession>A0A840I8J5</accession>
<proteinExistence type="predicted"/>
<dbReference type="Proteomes" id="UP000585272">
    <property type="component" value="Unassembled WGS sequence"/>
</dbReference>
<feature type="transmembrane region" description="Helical" evidence="6">
    <location>
        <begin position="363"/>
        <end position="381"/>
    </location>
</feature>
<dbReference type="RefSeq" id="WP_183338049.1">
    <property type="nucleotide sequence ID" value="NZ_JACHNU010000001.1"/>
</dbReference>
<keyword evidence="5 6" id="KW-0472">Membrane</keyword>
<feature type="transmembrane region" description="Helical" evidence="6">
    <location>
        <begin position="106"/>
        <end position="131"/>
    </location>
</feature>
<feature type="transmembrane region" description="Helical" evidence="6">
    <location>
        <begin position="185"/>
        <end position="202"/>
    </location>
</feature>
<evidence type="ECO:0000256" key="4">
    <source>
        <dbReference type="ARBA" id="ARBA00022989"/>
    </source>
</evidence>
<dbReference type="PIRSF" id="PIRSF006060">
    <property type="entry name" value="AA_transporter"/>
    <property type="match status" value="1"/>
</dbReference>
<feature type="transmembrane region" description="Helical" evidence="6">
    <location>
        <begin position="387"/>
        <end position="410"/>
    </location>
</feature>
<evidence type="ECO:0000256" key="1">
    <source>
        <dbReference type="ARBA" id="ARBA00004141"/>
    </source>
</evidence>
<feature type="transmembrane region" description="Helical" evidence="6">
    <location>
        <begin position="431"/>
        <end position="455"/>
    </location>
</feature>
<evidence type="ECO:0000256" key="2">
    <source>
        <dbReference type="ARBA" id="ARBA00022448"/>
    </source>
</evidence>
<keyword evidence="4 6" id="KW-1133">Transmembrane helix</keyword>
<dbReference type="EMBL" id="JACHNU010000001">
    <property type="protein sequence ID" value="MBB4660591.1"/>
    <property type="molecule type" value="Genomic_DNA"/>
</dbReference>
<dbReference type="GO" id="GO:0022857">
    <property type="term" value="F:transmembrane transporter activity"/>
    <property type="evidence" value="ECO:0007669"/>
    <property type="project" value="InterPro"/>
</dbReference>
<keyword evidence="2" id="KW-0813">Transport</keyword>
<feature type="transmembrane region" description="Helical" evidence="6">
    <location>
        <begin position="61"/>
        <end position="85"/>
    </location>
</feature>
<feature type="transmembrane region" description="Helical" evidence="6">
    <location>
        <begin position="222"/>
        <end position="242"/>
    </location>
</feature>
<dbReference type="InterPro" id="IPR002293">
    <property type="entry name" value="AA/rel_permease1"/>
</dbReference>
<evidence type="ECO:0000256" key="5">
    <source>
        <dbReference type="ARBA" id="ARBA00023136"/>
    </source>
</evidence>
<protein>
    <submittedName>
        <fullName evidence="7">Urea carboxylase system permease</fullName>
    </submittedName>
</protein>
<evidence type="ECO:0000256" key="6">
    <source>
        <dbReference type="SAM" id="Phobius"/>
    </source>
</evidence>
<feature type="transmembrane region" description="Helical" evidence="6">
    <location>
        <begin position="151"/>
        <end position="173"/>
    </location>
</feature>
<reference evidence="7 8" key="1">
    <citation type="submission" date="2020-08" db="EMBL/GenBank/DDBJ databases">
        <title>Genomic Encyclopedia of Archaeal and Bacterial Type Strains, Phase II (KMG-II): from individual species to whole genera.</title>
        <authorList>
            <person name="Goeker M."/>
        </authorList>
    </citation>
    <scope>NUCLEOTIDE SEQUENCE [LARGE SCALE GENOMIC DNA]</scope>
    <source>
        <strain evidence="7 8">DSM 23288</strain>
    </source>
</reference>
<comment type="subcellular location">
    <subcellularLocation>
        <location evidence="1">Membrane</location>
        <topology evidence="1">Multi-pass membrane protein</topology>
    </subcellularLocation>
</comment>
<comment type="caution">
    <text evidence="7">The sequence shown here is derived from an EMBL/GenBank/DDBJ whole genome shotgun (WGS) entry which is preliminary data.</text>
</comment>
<dbReference type="Pfam" id="PF13520">
    <property type="entry name" value="AA_permease_2"/>
    <property type="match status" value="1"/>
</dbReference>
<gene>
    <name evidence="7" type="ORF">BDZ31_000164</name>
</gene>